<feature type="transmembrane region" description="Helical" evidence="8">
    <location>
        <begin position="261"/>
        <end position="286"/>
    </location>
</feature>
<dbReference type="Pfam" id="PF14697">
    <property type="entry name" value="Fer4_21"/>
    <property type="match status" value="1"/>
</dbReference>
<keyword evidence="1" id="KW-0813">Transport</keyword>
<dbReference type="CDD" id="cd00207">
    <property type="entry name" value="fer2"/>
    <property type="match status" value="1"/>
</dbReference>
<dbReference type="Pfam" id="PF12801">
    <property type="entry name" value="Fer4_5"/>
    <property type="match status" value="2"/>
</dbReference>
<feature type="domain" description="4Fe-4S ferredoxin-type" evidence="10">
    <location>
        <begin position="594"/>
        <end position="623"/>
    </location>
</feature>
<dbReference type="Proteomes" id="UP000053370">
    <property type="component" value="Unassembled WGS sequence"/>
</dbReference>
<name>A0A0S7BI94_9CHLR</name>
<keyword evidence="8" id="KW-1133">Transmembrane helix</keyword>
<keyword evidence="6" id="KW-0408">Iron</keyword>
<feature type="domain" description="4Fe-4S ferredoxin-type" evidence="10">
    <location>
        <begin position="516"/>
        <end position="545"/>
    </location>
</feature>
<dbReference type="SUPFAM" id="SSF54862">
    <property type="entry name" value="4Fe-4S ferredoxins"/>
    <property type="match status" value="3"/>
</dbReference>
<feature type="domain" description="4Fe-4S ferredoxin-type" evidence="10">
    <location>
        <begin position="156"/>
        <end position="186"/>
    </location>
</feature>
<keyword evidence="4" id="KW-0677">Repeat</keyword>
<accession>A0A0S7BI94</accession>
<evidence type="ECO:0000256" key="4">
    <source>
        <dbReference type="ARBA" id="ARBA00022737"/>
    </source>
</evidence>
<evidence type="ECO:0000256" key="7">
    <source>
        <dbReference type="ARBA" id="ARBA00023014"/>
    </source>
</evidence>
<dbReference type="Pfam" id="PF12838">
    <property type="entry name" value="Fer4_7"/>
    <property type="match status" value="2"/>
</dbReference>
<feature type="domain" description="2Fe-2S ferredoxin-type" evidence="9">
    <location>
        <begin position="1"/>
        <end position="81"/>
    </location>
</feature>
<sequence length="672" mass="74689">MVEITINHQKIQAEEATTILEVARDHGFKIPTFCHINQIAPSGSCRMCLVSVIFADGTRKIVSSCDTNIEEGMVIFTDSIEAIDARAEMANLLLSLCPTHPEVQKIAAHYGIQEPSFVINTPKTNCISCGNCVQICQTKGRKVIDFYGKGNQRFVSTKNGKPSRECDSCNQCIHYCPTGAVTESLGLNIGQRIKKKNHNQVLNRRFANKLFLSLFLILMLMSAAGISLSFIPNQLFSLADPFQAIMTAIAGRKVLIQYWPALVVLIMTVFLGRFWCGWICPTGTLLQSYGKNDRRIRAQNFRRFKWIFLIVFFVFAIFGSLAFLWLDPISMAIQPILLLFKPASEYLDQGFLKTFRFVGVYWWLTALPMLFALILNFIEKRFWCRYICPLGGLLGLLSKFSLNKRHVNQNACSRCDQCSKICPTGAIDADKDYRTDPAECILCMDCADVCPKFAIDFTDEKVFQFHNEFDPGRREFVGTVLLGSAAAGLMTLKDKALIPESKNVLRPPGSLRPNEMKPGTFLMLCVRCGQCVLACPQNIIKPSILESGWEGVNTPVIHFAGSFCDPSCNACGTVCPSGAILPFTKLEKTKYPIGLAQVNYSACIRCNLCVAACPEHAFTEVTVIGREGLFPQVDVQKCSGCGKCLVVCPNYSDGAIEIYPAGQRTKFQNFPG</sequence>
<feature type="transmembrane region" description="Helical" evidence="8">
    <location>
        <begin position="210"/>
        <end position="231"/>
    </location>
</feature>
<evidence type="ECO:0000256" key="6">
    <source>
        <dbReference type="ARBA" id="ARBA00023004"/>
    </source>
</evidence>
<organism evidence="11">
    <name type="scientific">Flexilinea flocculi</name>
    <dbReference type="NCBI Taxonomy" id="1678840"/>
    <lineage>
        <taxon>Bacteria</taxon>
        <taxon>Bacillati</taxon>
        <taxon>Chloroflexota</taxon>
        <taxon>Anaerolineae</taxon>
        <taxon>Anaerolineales</taxon>
        <taxon>Anaerolineaceae</taxon>
        <taxon>Flexilinea</taxon>
    </lineage>
</organism>
<gene>
    <name evidence="11" type="ORF">ATC1_1375</name>
</gene>
<reference evidence="11" key="1">
    <citation type="journal article" date="2015" name="Genome Announc.">
        <title>Draft Genome Sequence of Anaerolineae Strain TC1, a Novel Isolate from a Methanogenic Wastewater Treatment System.</title>
        <authorList>
            <person name="Matsuura N."/>
            <person name="Tourlousse D.M."/>
            <person name="Sun L."/>
            <person name="Toyonaga M."/>
            <person name="Kuroda K."/>
            <person name="Ohashi A."/>
            <person name="Cruz R."/>
            <person name="Yamaguchi T."/>
            <person name="Sekiguchi Y."/>
        </authorList>
    </citation>
    <scope>NUCLEOTIDE SEQUENCE [LARGE SCALE GENOMIC DNA]</scope>
    <source>
        <strain evidence="11">TC1</strain>
    </source>
</reference>
<dbReference type="CDD" id="cd16373">
    <property type="entry name" value="DMSOR_beta_like"/>
    <property type="match status" value="1"/>
</dbReference>
<feature type="domain" description="4Fe-4S ferredoxin-type" evidence="10">
    <location>
        <begin position="629"/>
        <end position="661"/>
    </location>
</feature>
<feature type="transmembrane region" description="Helical" evidence="8">
    <location>
        <begin position="306"/>
        <end position="326"/>
    </location>
</feature>
<evidence type="ECO:0000256" key="8">
    <source>
        <dbReference type="SAM" id="Phobius"/>
    </source>
</evidence>
<evidence type="ECO:0000256" key="5">
    <source>
        <dbReference type="ARBA" id="ARBA00022982"/>
    </source>
</evidence>
<dbReference type="PROSITE" id="PS51379">
    <property type="entry name" value="4FE4S_FER_2"/>
    <property type="match status" value="8"/>
</dbReference>
<keyword evidence="8" id="KW-0812">Transmembrane</keyword>
<feature type="domain" description="4Fe-4S ferredoxin-type" evidence="10">
    <location>
        <begin position="553"/>
        <end position="585"/>
    </location>
</feature>
<keyword evidence="12" id="KW-1185">Reference proteome</keyword>
<evidence type="ECO:0000259" key="9">
    <source>
        <dbReference type="PROSITE" id="PS51085"/>
    </source>
</evidence>
<keyword evidence="11" id="KW-0830">Ubiquinone</keyword>
<dbReference type="Gene3D" id="3.30.70.20">
    <property type="match status" value="3"/>
</dbReference>
<dbReference type="GO" id="GO:0005886">
    <property type="term" value="C:plasma membrane"/>
    <property type="evidence" value="ECO:0007669"/>
    <property type="project" value="TreeGrafter"/>
</dbReference>
<feature type="domain" description="4Fe-4S ferredoxin-type" evidence="10">
    <location>
        <begin position="115"/>
        <end position="146"/>
    </location>
</feature>
<dbReference type="PROSITE" id="PS00198">
    <property type="entry name" value="4FE4S_FER_1"/>
    <property type="match status" value="4"/>
</dbReference>
<dbReference type="PROSITE" id="PS51085">
    <property type="entry name" value="2FE2S_FER_2"/>
    <property type="match status" value="1"/>
</dbReference>
<dbReference type="SUPFAM" id="SSF54292">
    <property type="entry name" value="2Fe-2S ferredoxin-like"/>
    <property type="match status" value="1"/>
</dbReference>
<evidence type="ECO:0000259" key="10">
    <source>
        <dbReference type="PROSITE" id="PS51379"/>
    </source>
</evidence>
<dbReference type="Pfam" id="PF13510">
    <property type="entry name" value="Fer2_4"/>
    <property type="match status" value="1"/>
</dbReference>
<dbReference type="EMBL" id="DF968181">
    <property type="protein sequence ID" value="GAP40109.1"/>
    <property type="molecule type" value="Genomic_DNA"/>
</dbReference>
<evidence type="ECO:0000313" key="12">
    <source>
        <dbReference type="Proteomes" id="UP000053370"/>
    </source>
</evidence>
<dbReference type="InterPro" id="IPR017900">
    <property type="entry name" value="4Fe4S_Fe_S_CS"/>
</dbReference>
<feature type="domain" description="4Fe-4S ferredoxin-type" evidence="10">
    <location>
        <begin position="403"/>
        <end position="432"/>
    </location>
</feature>
<dbReference type="GO" id="GO:0046872">
    <property type="term" value="F:metal ion binding"/>
    <property type="evidence" value="ECO:0007669"/>
    <property type="project" value="UniProtKB-KW"/>
</dbReference>
<keyword evidence="5" id="KW-0249">Electron transport</keyword>
<evidence type="ECO:0000313" key="11">
    <source>
        <dbReference type="EMBL" id="GAP40109.1"/>
    </source>
</evidence>
<dbReference type="PANTHER" id="PTHR30176:SF3">
    <property type="entry name" value="FERREDOXIN-TYPE PROTEIN NAPH"/>
    <property type="match status" value="1"/>
</dbReference>
<dbReference type="InterPro" id="IPR017896">
    <property type="entry name" value="4Fe4S_Fe-S-bd"/>
</dbReference>
<dbReference type="InterPro" id="IPR036010">
    <property type="entry name" value="2Fe-2S_ferredoxin-like_sf"/>
</dbReference>
<feature type="transmembrane region" description="Helical" evidence="8">
    <location>
        <begin position="360"/>
        <end position="378"/>
    </location>
</feature>
<keyword evidence="8" id="KW-0472">Membrane</keyword>
<dbReference type="AlphaFoldDB" id="A0A0S7BI94"/>
<proteinExistence type="predicted"/>
<dbReference type="Gene3D" id="3.10.20.740">
    <property type="match status" value="1"/>
</dbReference>
<dbReference type="PANTHER" id="PTHR30176">
    <property type="entry name" value="FERREDOXIN-TYPE PROTEIN NAPH"/>
    <property type="match status" value="1"/>
</dbReference>
<dbReference type="InterPro" id="IPR051684">
    <property type="entry name" value="Electron_Trans/Redox"/>
</dbReference>
<evidence type="ECO:0000256" key="1">
    <source>
        <dbReference type="ARBA" id="ARBA00022448"/>
    </source>
</evidence>
<dbReference type="GO" id="GO:0051539">
    <property type="term" value="F:4 iron, 4 sulfur cluster binding"/>
    <property type="evidence" value="ECO:0007669"/>
    <property type="project" value="UniProtKB-KW"/>
</dbReference>
<keyword evidence="2" id="KW-0004">4Fe-4S</keyword>
<keyword evidence="7" id="KW-0411">Iron-sulfur</keyword>
<dbReference type="STRING" id="1678840.ATC1_1375"/>
<evidence type="ECO:0000256" key="3">
    <source>
        <dbReference type="ARBA" id="ARBA00022723"/>
    </source>
</evidence>
<evidence type="ECO:0000256" key="2">
    <source>
        <dbReference type="ARBA" id="ARBA00022485"/>
    </source>
</evidence>
<protein>
    <submittedName>
        <fullName evidence="11">NADH dehydrogenase/NADH:ubiquinone oxidoreductase 75 kD subunit</fullName>
    </submittedName>
</protein>
<dbReference type="InterPro" id="IPR001041">
    <property type="entry name" value="2Fe-2S_ferredoxin-type"/>
</dbReference>
<feature type="domain" description="4Fe-4S ferredoxin-type" evidence="10">
    <location>
        <begin position="433"/>
        <end position="460"/>
    </location>
</feature>
<dbReference type="FunFam" id="3.30.70.20:FF:000035">
    <property type="entry name" value="Iron hydrogenase 1"/>
    <property type="match status" value="1"/>
</dbReference>
<keyword evidence="3" id="KW-0479">Metal-binding</keyword>
<dbReference type="Pfam" id="PF12800">
    <property type="entry name" value="Fer4_4"/>
    <property type="match status" value="2"/>
</dbReference>